<dbReference type="Pfam" id="PF05050">
    <property type="entry name" value="Methyltransf_21"/>
    <property type="match status" value="1"/>
</dbReference>
<evidence type="ECO:0000313" key="2">
    <source>
        <dbReference type="EMBL" id="MDH4763365.1"/>
    </source>
</evidence>
<protein>
    <submittedName>
        <fullName evidence="2">FkbM family methyltransferase</fullName>
    </submittedName>
</protein>
<gene>
    <name evidence="2" type="ORF">OMP44_10695</name>
</gene>
<dbReference type="InterPro" id="IPR053202">
    <property type="entry name" value="EGF_Rcpt_Signaling_Reg"/>
</dbReference>
<dbReference type="InterPro" id="IPR006342">
    <property type="entry name" value="FkbM_mtfrase"/>
</dbReference>
<reference evidence="2 3" key="1">
    <citation type="submission" date="2022-10" db="EMBL/GenBank/DDBJ databases">
        <title>A novel Pseudomonas species, isolated from Passiflora incarnata leaves.</title>
        <authorList>
            <person name="Cueva-Yesquen L.G."/>
            <person name="Fantinatti-Garboggini F."/>
        </authorList>
    </citation>
    <scope>NUCLEOTIDE SEQUENCE [LARGE SCALE GENOMIC DNA]</scope>
    <source>
        <strain evidence="2 3">CBMAI 2609</strain>
    </source>
</reference>
<name>A0ABT6IHP9_9PSED</name>
<evidence type="ECO:0000259" key="1">
    <source>
        <dbReference type="Pfam" id="PF05050"/>
    </source>
</evidence>
<dbReference type="SUPFAM" id="SSF53335">
    <property type="entry name" value="S-adenosyl-L-methionine-dependent methyltransferases"/>
    <property type="match status" value="1"/>
</dbReference>
<dbReference type="Gene3D" id="3.40.50.150">
    <property type="entry name" value="Vaccinia Virus protein VP39"/>
    <property type="match status" value="1"/>
</dbReference>
<keyword evidence="3" id="KW-1185">Reference proteome</keyword>
<feature type="domain" description="Methyltransferase FkbM" evidence="1">
    <location>
        <begin position="27"/>
        <end position="189"/>
    </location>
</feature>
<organism evidence="2 3">
    <name type="scientific">Pseudomonas flavocrustae</name>
    <dbReference type="NCBI Taxonomy" id="2991719"/>
    <lineage>
        <taxon>Bacteria</taxon>
        <taxon>Pseudomonadati</taxon>
        <taxon>Pseudomonadota</taxon>
        <taxon>Gammaproteobacteria</taxon>
        <taxon>Pseudomonadales</taxon>
        <taxon>Pseudomonadaceae</taxon>
        <taxon>Pseudomonas</taxon>
    </lineage>
</organism>
<keyword evidence="2" id="KW-0489">Methyltransferase</keyword>
<accession>A0ABT6IHP9</accession>
<keyword evidence="2" id="KW-0808">Transferase</keyword>
<dbReference type="Proteomes" id="UP001157461">
    <property type="component" value="Unassembled WGS sequence"/>
</dbReference>
<dbReference type="GO" id="GO:0032259">
    <property type="term" value="P:methylation"/>
    <property type="evidence" value="ECO:0007669"/>
    <property type="project" value="UniProtKB-KW"/>
</dbReference>
<dbReference type="GO" id="GO:0008168">
    <property type="term" value="F:methyltransferase activity"/>
    <property type="evidence" value="ECO:0007669"/>
    <property type="project" value="UniProtKB-KW"/>
</dbReference>
<dbReference type="RefSeq" id="WP_280307846.1">
    <property type="nucleotide sequence ID" value="NZ_JAPDIQ010000004.1"/>
</dbReference>
<dbReference type="EMBL" id="JAPDIQ010000004">
    <property type="protein sequence ID" value="MDH4763365.1"/>
    <property type="molecule type" value="Genomic_DNA"/>
</dbReference>
<dbReference type="PANTHER" id="PTHR34009:SF2">
    <property type="entry name" value="PROTEIN STAR"/>
    <property type="match status" value="1"/>
</dbReference>
<proteinExistence type="predicted"/>
<sequence length="342" mass="38859">MISYSQCGEDIYLDRCFKGKKSGFYIDIGASHPVTSNPAYHFYQMGWSGINVEPTPFRLSELKRGRPRDINLGCAISNRKGVSSFNITASADHISSLGKISDDLVLSHNCSVKQIQVEVMSLAELCEQYVSGDIDFLKVDVEGSEHDVLIGANWKRWRPKVVLVESVDAATGEPNWDFWEHILLENKYIFAFFDGVNRYYVATEHADLLSCFNSPVNPFDGANVYSSYGSPLRDTRHPDHMWSMNFANVLLASASIESDDHLFKALTWDLLAEELCAPADKHGIDLAFKRILNRLPSAADYKHWENEEHLPLCLLYKILVSGEEFRLKRTRVSSFSVWRTFE</sequence>
<evidence type="ECO:0000313" key="3">
    <source>
        <dbReference type="Proteomes" id="UP001157461"/>
    </source>
</evidence>
<dbReference type="NCBIfam" id="TIGR01444">
    <property type="entry name" value="fkbM_fam"/>
    <property type="match status" value="1"/>
</dbReference>
<comment type="caution">
    <text evidence="2">The sequence shown here is derived from an EMBL/GenBank/DDBJ whole genome shotgun (WGS) entry which is preliminary data.</text>
</comment>
<dbReference type="PANTHER" id="PTHR34009">
    <property type="entry name" value="PROTEIN STAR"/>
    <property type="match status" value="1"/>
</dbReference>
<dbReference type="InterPro" id="IPR029063">
    <property type="entry name" value="SAM-dependent_MTases_sf"/>
</dbReference>